<proteinExistence type="predicted"/>
<dbReference type="InterPro" id="IPR055335">
    <property type="entry name" value="Ucp6/RUP1"/>
</dbReference>
<feature type="region of interest" description="Disordered" evidence="1">
    <location>
        <begin position="535"/>
        <end position="562"/>
    </location>
</feature>
<comment type="caution">
    <text evidence="2">The sequence shown here is derived from an EMBL/GenBank/DDBJ whole genome shotgun (WGS) entry which is preliminary data.</text>
</comment>
<dbReference type="AlphaFoldDB" id="A0A232LTE3"/>
<dbReference type="GO" id="GO:0005829">
    <property type="term" value="C:cytosol"/>
    <property type="evidence" value="ECO:0007669"/>
    <property type="project" value="TreeGrafter"/>
</dbReference>
<dbReference type="GO" id="GO:0005634">
    <property type="term" value="C:nucleus"/>
    <property type="evidence" value="ECO:0007669"/>
    <property type="project" value="TreeGrafter"/>
</dbReference>
<feature type="compositionally biased region" description="Basic and acidic residues" evidence="1">
    <location>
        <begin position="696"/>
        <end position="708"/>
    </location>
</feature>
<reference evidence="2 3" key="1">
    <citation type="journal article" date="2015" name="Environ. Microbiol.">
        <title>Metagenome sequence of Elaphomyces granulatus from sporocarp tissue reveals Ascomycota ectomycorrhizal fingerprints of genome expansion and a Proteobacteria-rich microbiome.</title>
        <authorList>
            <person name="Quandt C.A."/>
            <person name="Kohler A."/>
            <person name="Hesse C.N."/>
            <person name="Sharpton T.J."/>
            <person name="Martin F."/>
            <person name="Spatafora J.W."/>
        </authorList>
    </citation>
    <scope>NUCLEOTIDE SEQUENCE [LARGE SCALE GENOMIC DNA]</scope>
    <source>
        <strain evidence="2 3">OSC145934</strain>
    </source>
</reference>
<dbReference type="SUPFAM" id="SSF46934">
    <property type="entry name" value="UBA-like"/>
    <property type="match status" value="1"/>
</dbReference>
<dbReference type="Pfam" id="PF14555">
    <property type="entry name" value="UBA_4"/>
    <property type="match status" value="1"/>
</dbReference>
<gene>
    <name evidence="2" type="ORF">Egran_04843</name>
</gene>
<evidence type="ECO:0000313" key="3">
    <source>
        <dbReference type="Proteomes" id="UP000243515"/>
    </source>
</evidence>
<feature type="region of interest" description="Disordered" evidence="1">
    <location>
        <begin position="79"/>
        <end position="101"/>
    </location>
</feature>
<dbReference type="GO" id="GO:0016579">
    <property type="term" value="P:protein deubiquitination"/>
    <property type="evidence" value="ECO:0007669"/>
    <property type="project" value="TreeGrafter"/>
</dbReference>
<dbReference type="InterPro" id="IPR009060">
    <property type="entry name" value="UBA-like_sf"/>
</dbReference>
<feature type="compositionally biased region" description="Polar residues" evidence="1">
    <location>
        <begin position="714"/>
        <end position="726"/>
    </location>
</feature>
<name>A0A232LTE3_9EURO</name>
<keyword evidence="3" id="KW-1185">Reference proteome</keyword>
<feature type="region of interest" description="Disordered" evidence="1">
    <location>
        <begin position="696"/>
        <end position="726"/>
    </location>
</feature>
<feature type="region of interest" description="Disordered" evidence="1">
    <location>
        <begin position="774"/>
        <end position="801"/>
    </location>
</feature>
<organism evidence="2 3">
    <name type="scientific">Elaphomyces granulatus</name>
    <dbReference type="NCBI Taxonomy" id="519963"/>
    <lineage>
        <taxon>Eukaryota</taxon>
        <taxon>Fungi</taxon>
        <taxon>Dikarya</taxon>
        <taxon>Ascomycota</taxon>
        <taxon>Pezizomycotina</taxon>
        <taxon>Eurotiomycetes</taxon>
        <taxon>Eurotiomycetidae</taxon>
        <taxon>Eurotiales</taxon>
        <taxon>Elaphomycetaceae</taxon>
        <taxon>Elaphomyces</taxon>
    </lineage>
</organism>
<evidence type="ECO:0000256" key="1">
    <source>
        <dbReference type="SAM" id="MobiDB-lite"/>
    </source>
</evidence>
<dbReference type="OrthoDB" id="4489171at2759"/>
<evidence type="ECO:0000313" key="2">
    <source>
        <dbReference type="EMBL" id="OXV07392.1"/>
    </source>
</evidence>
<dbReference type="Gene3D" id="1.10.8.10">
    <property type="entry name" value="DNA helicase RuvA subunit, C-terminal domain"/>
    <property type="match status" value="1"/>
</dbReference>
<dbReference type="EMBL" id="NPHW01004890">
    <property type="protein sequence ID" value="OXV07392.1"/>
    <property type="molecule type" value="Genomic_DNA"/>
</dbReference>
<dbReference type="PANTHER" id="PTHR39597:SF1">
    <property type="entry name" value="UBA DOMAIN-CONTAINING PROTEIN RUP1"/>
    <property type="match status" value="1"/>
</dbReference>
<sequence>MTSEPTEEAISNFVSFTSTSREQAISFLRANDLDSRKAINAYFENPAGPQPELHHWGYSADSTTYNNYGNQNTPLIRTDNTNTLPDTGYTAPPSRPPSRVESTNMSQYTQRLQQPWANISVNTGQGMNFTDHEERDMQQAVAMSLNPNFGPQESGVTSTNNTHFGRATRDSYDEGVWAVTLFNPTTREVVISPNPQDRRRIDGEPAFLRMSQEYQYLGGLLTILHSIPLAREALLLRPRVLRDYGHDPQWWNGQPINLPKVMSLEGTDTDWDDILYESQRLMAFLDSTERAFGSPDALASVKSMSGHVSDGGVSKFLESWQDAAVRTTPENQLAMIFTSQAFKRPFSELDPPIEKEFFILESKEVELDHGQTLYDVLDRTVWSDRPGEELDDVWLEHVAEVLTIKLETSDPSAKSVDVKIPAVLYPDRYLASCRDISREFRSRRLEALKEISKLDNILRRISVPGPLVHKGSTSRVTLEKAAAAAFLALPKNLANGVSDGALTPEAANAEGERLANELRSISAKIESKIHELEARKQAAREPLRSHSKALTEPSASPSEPPHCKYTLRGVLTMPHVTYVLRRRVVDNWPDEMDQDSGKSNKWQWWRISFSPEDAKTQLAEQKAIYKKYTVPRDADVAGYTARKVREIEVLRAAREESNKVILVYANNNALSIAEDDAPPPLQEFVNADNRAFRSECEESRLESEHASQEEASQTQDQMSNWNNSEPLNKSLISNDSFYNSILPLSTTGPQDSCQDAPTESWDSTATVNVFDYEVGSFNGGNEDQEMEERSGGTSFGNDSAV</sequence>
<feature type="compositionally biased region" description="Polar residues" evidence="1">
    <location>
        <begin position="791"/>
        <end position="801"/>
    </location>
</feature>
<evidence type="ECO:0008006" key="4">
    <source>
        <dbReference type="Google" id="ProtNLM"/>
    </source>
</evidence>
<dbReference type="CDD" id="cd14273">
    <property type="entry name" value="UBA_TAP-C_like"/>
    <property type="match status" value="1"/>
</dbReference>
<dbReference type="PANTHER" id="PTHR39597">
    <property type="entry name" value="UBA DOMAIN-CONTAINING PROTEIN RUP1"/>
    <property type="match status" value="1"/>
</dbReference>
<accession>A0A232LTE3</accession>
<feature type="compositionally biased region" description="Basic and acidic residues" evidence="1">
    <location>
        <begin position="535"/>
        <end position="544"/>
    </location>
</feature>
<dbReference type="Proteomes" id="UP000243515">
    <property type="component" value="Unassembled WGS sequence"/>
</dbReference>
<protein>
    <recommendedName>
        <fullName evidence="4">Ubiquitin interaction motif protein</fullName>
    </recommendedName>
</protein>